<gene>
    <name evidence="2" type="ORF">LTR77_006503</name>
</gene>
<reference evidence="2 3" key="1">
    <citation type="submission" date="2023-08" db="EMBL/GenBank/DDBJ databases">
        <title>Black Yeasts Isolated from many extreme environments.</title>
        <authorList>
            <person name="Coleine C."/>
            <person name="Stajich J.E."/>
            <person name="Selbmann L."/>
        </authorList>
    </citation>
    <scope>NUCLEOTIDE SEQUENCE [LARGE SCALE GENOMIC DNA]</scope>
    <source>
        <strain evidence="2 3">CCFEE 5935</strain>
    </source>
</reference>
<feature type="compositionally biased region" description="Basic and acidic residues" evidence="1">
    <location>
        <begin position="107"/>
        <end position="135"/>
    </location>
</feature>
<dbReference type="GeneID" id="89927843"/>
<sequence>MVQLSEVETAFYGDRSDPRKVYGRRKNRAFRGVVEKEFKSVDMLDEGATAERPSKGLAVDSLLDDGSEGSDGSIPGQERFETSGVSLRIRPPQVKSDVNFSVGGERGWAEKIEETPEMQQKRVEGTRRAEEKEAVKQMARRAVVFGLPASHSGGSAREEGRSAKRKSKRRERHEVGSEGEEPRVRKCEALMGANNTNCRS</sequence>
<dbReference type="RefSeq" id="XP_064658660.1">
    <property type="nucleotide sequence ID" value="XM_064803745.1"/>
</dbReference>
<organism evidence="2 3">
    <name type="scientific">Saxophila tyrrhenica</name>
    <dbReference type="NCBI Taxonomy" id="1690608"/>
    <lineage>
        <taxon>Eukaryota</taxon>
        <taxon>Fungi</taxon>
        <taxon>Dikarya</taxon>
        <taxon>Ascomycota</taxon>
        <taxon>Pezizomycotina</taxon>
        <taxon>Dothideomycetes</taxon>
        <taxon>Dothideomycetidae</taxon>
        <taxon>Mycosphaerellales</taxon>
        <taxon>Extremaceae</taxon>
        <taxon>Saxophila</taxon>
    </lineage>
</organism>
<evidence type="ECO:0000313" key="3">
    <source>
        <dbReference type="Proteomes" id="UP001337655"/>
    </source>
</evidence>
<keyword evidence="3" id="KW-1185">Reference proteome</keyword>
<proteinExistence type="predicted"/>
<feature type="compositionally biased region" description="Basic and acidic residues" evidence="1">
    <location>
        <begin position="172"/>
        <end position="188"/>
    </location>
</feature>
<dbReference type="Proteomes" id="UP001337655">
    <property type="component" value="Unassembled WGS sequence"/>
</dbReference>
<dbReference type="AlphaFoldDB" id="A0AAV9PBI7"/>
<accession>A0AAV9PBI7</accession>
<dbReference type="EMBL" id="JAVRRT010000009">
    <property type="protein sequence ID" value="KAK5169194.1"/>
    <property type="molecule type" value="Genomic_DNA"/>
</dbReference>
<comment type="caution">
    <text evidence="2">The sequence shown here is derived from an EMBL/GenBank/DDBJ whole genome shotgun (WGS) entry which is preliminary data.</text>
</comment>
<protein>
    <submittedName>
        <fullName evidence="2">Uncharacterized protein</fullName>
    </submittedName>
</protein>
<name>A0AAV9PBI7_9PEZI</name>
<feature type="region of interest" description="Disordered" evidence="1">
    <location>
        <begin position="107"/>
        <end position="200"/>
    </location>
</feature>
<evidence type="ECO:0000313" key="2">
    <source>
        <dbReference type="EMBL" id="KAK5169194.1"/>
    </source>
</evidence>
<evidence type="ECO:0000256" key="1">
    <source>
        <dbReference type="SAM" id="MobiDB-lite"/>
    </source>
</evidence>
<feature type="region of interest" description="Disordered" evidence="1">
    <location>
        <begin position="45"/>
        <end position="88"/>
    </location>
</feature>